<dbReference type="RefSeq" id="WP_216516766.1">
    <property type="nucleotide sequence ID" value="NZ_JAHLPM010000002.1"/>
</dbReference>
<keyword evidence="4" id="KW-1185">Reference proteome</keyword>
<dbReference type="EC" id="4.1.2.-" evidence="3"/>
<evidence type="ECO:0000256" key="2">
    <source>
        <dbReference type="ARBA" id="ARBA00023270"/>
    </source>
</evidence>
<organism evidence="3 4">
    <name type="scientific">Tissierella simiarum</name>
    <dbReference type="NCBI Taxonomy" id="2841534"/>
    <lineage>
        <taxon>Bacteria</taxon>
        <taxon>Bacillati</taxon>
        <taxon>Bacillota</taxon>
        <taxon>Tissierellia</taxon>
        <taxon>Tissierellales</taxon>
        <taxon>Tissierellaceae</taxon>
        <taxon>Tissierella</taxon>
    </lineage>
</organism>
<dbReference type="PANTHER" id="PTHR10683">
    <property type="entry name" value="TRANSALDOLASE"/>
    <property type="match status" value="1"/>
</dbReference>
<dbReference type="InterPro" id="IPR018225">
    <property type="entry name" value="Transaldolase_AS"/>
</dbReference>
<dbReference type="EMBL" id="JAHLPM010000002">
    <property type="protein sequence ID" value="MBU5437050.1"/>
    <property type="molecule type" value="Genomic_DNA"/>
</dbReference>
<keyword evidence="3" id="KW-0456">Lyase</keyword>
<dbReference type="Pfam" id="PF00923">
    <property type="entry name" value="TAL_FSA"/>
    <property type="match status" value="1"/>
</dbReference>
<dbReference type="InterPro" id="IPR033919">
    <property type="entry name" value="TSA/FSA_arc/bac"/>
</dbReference>
<dbReference type="Proteomes" id="UP000749471">
    <property type="component" value="Unassembled WGS sequence"/>
</dbReference>
<name>A0ABS6E3M9_9FIRM</name>
<protein>
    <submittedName>
        <fullName evidence="3">Fructose-6-phosphate aldolase</fullName>
        <ecNumber evidence="3">4.1.2.-</ecNumber>
    </submittedName>
</protein>
<dbReference type="PANTHER" id="PTHR10683:SF36">
    <property type="entry name" value="TRANSALDOLASE"/>
    <property type="match status" value="1"/>
</dbReference>
<accession>A0ABS6E3M9</accession>
<keyword evidence="2" id="KW-0704">Schiff base</keyword>
<dbReference type="GO" id="GO:0016829">
    <property type="term" value="F:lyase activity"/>
    <property type="evidence" value="ECO:0007669"/>
    <property type="project" value="UniProtKB-KW"/>
</dbReference>
<gene>
    <name evidence="3" type="ORF">KQI42_03450</name>
</gene>
<dbReference type="CDD" id="cd00956">
    <property type="entry name" value="Transaldolase_FSA"/>
    <property type="match status" value="1"/>
</dbReference>
<sequence>MEFFLDTANINSIKKGIEYYPISGVTTNPTIISREKTNFIELLKNIKSILGNNKSLHVQALGTNAKNIIEEAFYINELLGDNVYIKIPVIPEGIKAMKSLSEKNIKITATAVFTPQQGLIAAKSGATYVAPYVNRIDNISGNGINVINEMYKLFEAEKTQAKILAASFKNVEQIHKASLAGAHSATIPLELMEYLIFHPLTDVSVENFIKDWEDLYGKDKTLLP</sequence>
<reference evidence="3 4" key="1">
    <citation type="submission" date="2021-06" db="EMBL/GenBank/DDBJ databases">
        <authorList>
            <person name="Sun Q."/>
            <person name="Li D."/>
        </authorList>
    </citation>
    <scope>NUCLEOTIDE SEQUENCE [LARGE SCALE GENOMIC DNA]</scope>
    <source>
        <strain evidence="3 4">MSJ-40</strain>
    </source>
</reference>
<comment type="subcellular location">
    <subcellularLocation>
        <location evidence="1">Cytoplasm</location>
    </subcellularLocation>
</comment>
<dbReference type="PROSITE" id="PS01054">
    <property type="entry name" value="TRANSALDOLASE_1"/>
    <property type="match status" value="1"/>
</dbReference>
<comment type="caution">
    <text evidence="3">The sequence shown here is derived from an EMBL/GenBank/DDBJ whole genome shotgun (WGS) entry which is preliminary data.</text>
</comment>
<dbReference type="InterPro" id="IPR001585">
    <property type="entry name" value="TAL/FSA"/>
</dbReference>
<evidence type="ECO:0000313" key="3">
    <source>
        <dbReference type="EMBL" id="MBU5437050.1"/>
    </source>
</evidence>
<evidence type="ECO:0000256" key="1">
    <source>
        <dbReference type="ARBA" id="ARBA00004496"/>
    </source>
</evidence>
<dbReference type="NCBIfam" id="NF009299">
    <property type="entry name" value="PRK12656.1"/>
    <property type="match status" value="1"/>
</dbReference>
<evidence type="ECO:0000313" key="4">
    <source>
        <dbReference type="Proteomes" id="UP000749471"/>
    </source>
</evidence>
<proteinExistence type="predicted"/>